<protein>
    <submittedName>
        <fullName evidence="1">Cytosolic phospholipase A2 gamma</fullName>
    </submittedName>
</protein>
<reference evidence="1 2" key="1">
    <citation type="journal article" date="2019" name="Mol. Ecol. Resour.">
        <title>Chromosome-level genome assembly of Triplophysa tibetana, a fish adapted to the harsh high-altitude environment of the Tibetan Plateau.</title>
        <authorList>
            <person name="Yang X."/>
            <person name="Liu H."/>
            <person name="Ma Z."/>
            <person name="Zou Y."/>
            <person name="Zou M."/>
            <person name="Mao Y."/>
            <person name="Li X."/>
            <person name="Wang H."/>
            <person name="Chen T."/>
            <person name="Wang W."/>
            <person name="Yang R."/>
        </authorList>
    </citation>
    <scope>NUCLEOTIDE SEQUENCE [LARGE SCALE GENOMIC DNA]</scope>
    <source>
        <strain evidence="1">TTIB1903HZAU</strain>
        <tissue evidence="1">Muscle</tissue>
    </source>
</reference>
<proteinExistence type="predicted"/>
<organism evidence="1 2">
    <name type="scientific">Triplophysa tibetana</name>
    <dbReference type="NCBI Taxonomy" id="1572043"/>
    <lineage>
        <taxon>Eukaryota</taxon>
        <taxon>Metazoa</taxon>
        <taxon>Chordata</taxon>
        <taxon>Craniata</taxon>
        <taxon>Vertebrata</taxon>
        <taxon>Euteleostomi</taxon>
        <taxon>Actinopterygii</taxon>
        <taxon>Neopterygii</taxon>
        <taxon>Teleostei</taxon>
        <taxon>Ostariophysi</taxon>
        <taxon>Cypriniformes</taxon>
        <taxon>Nemacheilidae</taxon>
        <taxon>Triplophysa</taxon>
    </lineage>
</organism>
<dbReference type="SUPFAM" id="SSF52151">
    <property type="entry name" value="FabD/lysophospholipase-like"/>
    <property type="match status" value="1"/>
</dbReference>
<dbReference type="PANTHER" id="PTHR10728">
    <property type="entry name" value="CYTOSOLIC PHOSPHOLIPASE A2"/>
    <property type="match status" value="1"/>
</dbReference>
<name>A0A5A9NPS5_9TELE</name>
<dbReference type="Gene3D" id="3.40.1090.10">
    <property type="entry name" value="Cytosolic phospholipase A2 catalytic domain"/>
    <property type="match status" value="1"/>
</dbReference>
<dbReference type="GO" id="GO:0046475">
    <property type="term" value="P:glycerophospholipid catabolic process"/>
    <property type="evidence" value="ECO:0007669"/>
    <property type="project" value="TreeGrafter"/>
</dbReference>
<dbReference type="InterPro" id="IPR016035">
    <property type="entry name" value="Acyl_Trfase/lysoPLipase"/>
</dbReference>
<dbReference type="EMBL" id="SOYY01000016">
    <property type="protein sequence ID" value="KAA0710197.1"/>
    <property type="molecule type" value="Genomic_DNA"/>
</dbReference>
<dbReference type="GO" id="GO:0005829">
    <property type="term" value="C:cytosol"/>
    <property type="evidence" value="ECO:0007669"/>
    <property type="project" value="TreeGrafter"/>
</dbReference>
<sequence>MASLYKEPDWSSRLEEVKDDIIQRLTGDGVGFMDKLSILEKYYQKDNFSLTDIWAALVINVFFEITADEVGYSMTGAFVDSSCFGCQFDEGVKKKNQPEMDMFYLQGLCGSVFADREQTMEELLILIKKLFLRESDVMCNHTSLSPPHLNEVYRVTLTLVEMNLLFFKEEDPSSHIEILNDLLRVHNDISFLEKLNKEEYETVFTVQMMPEGITRTKIQEQTLYVCQWYSDWMQKQLNYNGLWMLVIKCIELATRWIWGTTNNFLYNMTGEVSKWKERYRTFQLPYSCGTIHDLLQKAELNIENNKVDILREIQKVIKRKT</sequence>
<keyword evidence="2" id="KW-1185">Reference proteome</keyword>
<dbReference type="GO" id="GO:0047498">
    <property type="term" value="F:calcium-dependent phospholipase A2 activity"/>
    <property type="evidence" value="ECO:0007669"/>
    <property type="project" value="TreeGrafter"/>
</dbReference>
<dbReference type="GO" id="GO:0005544">
    <property type="term" value="F:calcium-dependent phospholipid binding"/>
    <property type="evidence" value="ECO:0007669"/>
    <property type="project" value="TreeGrafter"/>
</dbReference>
<dbReference type="GO" id="GO:0005635">
    <property type="term" value="C:nuclear envelope"/>
    <property type="evidence" value="ECO:0007669"/>
    <property type="project" value="TreeGrafter"/>
</dbReference>
<dbReference type="Proteomes" id="UP000324632">
    <property type="component" value="Chromosome 16"/>
</dbReference>
<evidence type="ECO:0000313" key="2">
    <source>
        <dbReference type="Proteomes" id="UP000324632"/>
    </source>
</evidence>
<dbReference type="GO" id="GO:0005509">
    <property type="term" value="F:calcium ion binding"/>
    <property type="evidence" value="ECO:0007669"/>
    <property type="project" value="TreeGrafter"/>
</dbReference>
<accession>A0A5A9NPS5</accession>
<dbReference type="AlphaFoldDB" id="A0A5A9NPS5"/>
<comment type="caution">
    <text evidence="1">The sequence shown here is derived from an EMBL/GenBank/DDBJ whole genome shotgun (WGS) entry which is preliminary data.</text>
</comment>
<dbReference type="PANTHER" id="PTHR10728:SF39">
    <property type="entry name" value="CYTOSOLIC PHOSPHOLIPASE A2 GAMMA"/>
    <property type="match status" value="1"/>
</dbReference>
<gene>
    <name evidence="1" type="ORF">E1301_Tti016734</name>
</gene>
<dbReference type="GO" id="GO:0005654">
    <property type="term" value="C:nucleoplasm"/>
    <property type="evidence" value="ECO:0007669"/>
    <property type="project" value="TreeGrafter"/>
</dbReference>
<evidence type="ECO:0000313" key="1">
    <source>
        <dbReference type="EMBL" id="KAA0710197.1"/>
    </source>
</evidence>